<evidence type="ECO:0000256" key="3">
    <source>
        <dbReference type="ARBA" id="ARBA00022963"/>
    </source>
</evidence>
<reference evidence="8 9" key="1">
    <citation type="submission" date="2019-02" db="EMBL/GenBank/DDBJ databases">
        <title>Deep-cultivation of Planctomycetes and their phenomic and genomic characterization uncovers novel biology.</title>
        <authorList>
            <person name="Wiegand S."/>
            <person name="Jogler M."/>
            <person name="Boedeker C."/>
            <person name="Pinto D."/>
            <person name="Vollmers J."/>
            <person name="Rivas-Marin E."/>
            <person name="Kohn T."/>
            <person name="Peeters S.H."/>
            <person name="Heuer A."/>
            <person name="Rast P."/>
            <person name="Oberbeckmann S."/>
            <person name="Bunk B."/>
            <person name="Jeske O."/>
            <person name="Meyerdierks A."/>
            <person name="Storesund J.E."/>
            <person name="Kallscheuer N."/>
            <person name="Luecker S."/>
            <person name="Lage O.M."/>
            <person name="Pohl T."/>
            <person name="Merkel B.J."/>
            <person name="Hornburger P."/>
            <person name="Mueller R.-W."/>
            <person name="Bruemmer F."/>
            <person name="Labrenz M."/>
            <person name="Spormann A.M."/>
            <person name="Op Den Camp H."/>
            <person name="Overmann J."/>
            <person name="Amann R."/>
            <person name="Jetten M.S.M."/>
            <person name="Mascher T."/>
            <person name="Medema M.H."/>
            <person name="Devos D.P."/>
            <person name="Kaster A.-K."/>
            <person name="Ovreas L."/>
            <person name="Rohde M."/>
            <person name="Galperin M.Y."/>
            <person name="Jogler C."/>
        </authorList>
    </citation>
    <scope>NUCLEOTIDE SEQUENCE [LARGE SCALE GENOMIC DNA]</scope>
    <source>
        <strain evidence="8 9">CA13</strain>
    </source>
</reference>
<protein>
    <submittedName>
        <fullName evidence="8">NTE family protein RssA</fullName>
    </submittedName>
</protein>
<dbReference type="Gene3D" id="2.60.120.10">
    <property type="entry name" value="Jelly Rolls"/>
    <property type="match status" value="1"/>
</dbReference>
<feature type="active site" description="Nucleophile" evidence="5">
    <location>
        <position position="384"/>
    </location>
</feature>
<dbReference type="PANTHER" id="PTHR14226">
    <property type="entry name" value="NEUROPATHY TARGET ESTERASE/SWISS CHEESE D.MELANOGASTER"/>
    <property type="match status" value="1"/>
</dbReference>
<evidence type="ECO:0000313" key="8">
    <source>
        <dbReference type="EMBL" id="TWT85124.1"/>
    </source>
</evidence>
<feature type="domain" description="PNPLA" evidence="7">
    <location>
        <begin position="351"/>
        <end position="515"/>
    </location>
</feature>
<keyword evidence="3 5" id="KW-0442">Lipid degradation</keyword>
<gene>
    <name evidence="8" type="primary">rssA_5</name>
    <name evidence="8" type="ORF">CA13_66060</name>
</gene>
<dbReference type="Proteomes" id="UP000315010">
    <property type="component" value="Unassembled WGS sequence"/>
</dbReference>
<dbReference type="CDD" id="cd00038">
    <property type="entry name" value="CAP_ED"/>
    <property type="match status" value="1"/>
</dbReference>
<evidence type="ECO:0000256" key="5">
    <source>
        <dbReference type="PROSITE-ProRule" id="PRU01161"/>
    </source>
</evidence>
<sequence>MPAEPRKIESTPIDRLRPCRICEGLGDREIERVAAACTWRELQPDETLAFPCDSVFAIYTVTRGRLRMYQASERADVRGEQERLIGFANFGDTIGQSSLLSDQFDDNSRIVSDTESQVAVISRARAMRLMMELPRLRQNLIVTFGLRMESLFQGKPLRRFPKVVGIVSSQSSNKSLCLLRLLTQELQKRNERICVFSDRSEVALESETMREALSGNGVDSASLIHRVRQRLAGVDRVLVDIMLPGQSASFSEQIHACGEILWCFDNEQPEANNDAILANFIAKHPPLKSRIACVQIVPTGKSLGRRKPCCENLDQRDFLLALSESDDQLSRLCQQGIDRIVRHLRGVKIGLALGGGGARGLAHLGVLKVLDHAGISFDMMSGTSAGAMIGLGYAAGMTPESLIDLFARELQPPTLLDRFRGGRRLFLFVKFRAGAWEQMLRKHYHDWLFGQLHIPFSVVTTDLVSGQELVRDSGDIVHAILESINIPVMSNPILKDGKILVDGGVLNNLPVELLSDRGAQHVIGVDVSKEIPNHFAGNYPGMATNKMIKPGNVETAYRIMEVSRRGITQLQMSFADHVIEPDTSAFDFADFTSAAGIAETGEVAAETMLPDIQAAYNELMNG</sequence>
<keyword evidence="2 5" id="KW-0378">Hydrolase</keyword>
<dbReference type="GO" id="GO:0016042">
    <property type="term" value="P:lipid catabolic process"/>
    <property type="evidence" value="ECO:0007669"/>
    <property type="project" value="UniProtKB-UniRule"/>
</dbReference>
<organism evidence="8 9">
    <name type="scientific">Novipirellula herctigrandis</name>
    <dbReference type="NCBI Taxonomy" id="2527986"/>
    <lineage>
        <taxon>Bacteria</taxon>
        <taxon>Pseudomonadati</taxon>
        <taxon>Planctomycetota</taxon>
        <taxon>Planctomycetia</taxon>
        <taxon>Pirellulales</taxon>
        <taxon>Pirellulaceae</taxon>
        <taxon>Novipirellula</taxon>
    </lineage>
</organism>
<name>A0A5C5ZCR4_9BACT</name>
<comment type="similarity">
    <text evidence="1">Belongs to the NTE family.</text>
</comment>
<proteinExistence type="inferred from homology"/>
<dbReference type="GO" id="GO:0004622">
    <property type="term" value="F:phosphatidylcholine lysophospholipase activity"/>
    <property type="evidence" value="ECO:0007669"/>
    <property type="project" value="UniProtKB-ARBA"/>
</dbReference>
<feature type="short sequence motif" description="GXGXXG" evidence="5">
    <location>
        <begin position="355"/>
        <end position="360"/>
    </location>
</feature>
<evidence type="ECO:0000256" key="1">
    <source>
        <dbReference type="ARBA" id="ARBA00006636"/>
    </source>
</evidence>
<feature type="short sequence motif" description="GXSXG" evidence="5">
    <location>
        <begin position="382"/>
        <end position="386"/>
    </location>
</feature>
<dbReference type="InterPro" id="IPR016035">
    <property type="entry name" value="Acyl_Trfase/lysoPLipase"/>
</dbReference>
<dbReference type="PROSITE" id="PS50042">
    <property type="entry name" value="CNMP_BINDING_3"/>
    <property type="match status" value="1"/>
</dbReference>
<dbReference type="SUPFAM" id="SSF51206">
    <property type="entry name" value="cAMP-binding domain-like"/>
    <property type="match status" value="1"/>
</dbReference>
<dbReference type="PANTHER" id="PTHR14226:SF29">
    <property type="entry name" value="NEUROPATHY TARGET ESTERASE SWS"/>
    <property type="match status" value="1"/>
</dbReference>
<dbReference type="InterPro" id="IPR002641">
    <property type="entry name" value="PNPLA_dom"/>
</dbReference>
<feature type="short sequence motif" description="DGA/G" evidence="5">
    <location>
        <begin position="502"/>
        <end position="504"/>
    </location>
</feature>
<dbReference type="InterPro" id="IPR014710">
    <property type="entry name" value="RmlC-like_jellyroll"/>
</dbReference>
<dbReference type="OrthoDB" id="9770965at2"/>
<dbReference type="SUPFAM" id="SSF52151">
    <property type="entry name" value="FabD/lysophospholipase-like"/>
    <property type="match status" value="1"/>
</dbReference>
<evidence type="ECO:0000256" key="4">
    <source>
        <dbReference type="ARBA" id="ARBA00023098"/>
    </source>
</evidence>
<dbReference type="InterPro" id="IPR018490">
    <property type="entry name" value="cNMP-bd_dom_sf"/>
</dbReference>
<accession>A0A5C5ZCR4</accession>
<comment type="caution">
    <text evidence="8">The sequence shown here is derived from an EMBL/GenBank/DDBJ whole genome shotgun (WGS) entry which is preliminary data.</text>
</comment>
<feature type="domain" description="Cyclic nucleotide-binding" evidence="6">
    <location>
        <begin position="21"/>
        <end position="147"/>
    </location>
</feature>
<dbReference type="Pfam" id="PF01734">
    <property type="entry name" value="Patatin"/>
    <property type="match status" value="1"/>
</dbReference>
<evidence type="ECO:0000259" key="6">
    <source>
        <dbReference type="PROSITE" id="PS50042"/>
    </source>
</evidence>
<dbReference type="Gene3D" id="3.40.1090.10">
    <property type="entry name" value="Cytosolic phospholipase A2 catalytic domain"/>
    <property type="match status" value="1"/>
</dbReference>
<dbReference type="PROSITE" id="PS51635">
    <property type="entry name" value="PNPLA"/>
    <property type="match status" value="1"/>
</dbReference>
<feature type="active site" description="Proton acceptor" evidence="5">
    <location>
        <position position="502"/>
    </location>
</feature>
<dbReference type="RefSeq" id="WP_146403157.1">
    <property type="nucleotide sequence ID" value="NZ_SJPJ01000001.1"/>
</dbReference>
<keyword evidence="4 5" id="KW-0443">Lipid metabolism</keyword>
<evidence type="ECO:0000256" key="2">
    <source>
        <dbReference type="ARBA" id="ARBA00022801"/>
    </source>
</evidence>
<dbReference type="EMBL" id="SJPJ01000001">
    <property type="protein sequence ID" value="TWT85124.1"/>
    <property type="molecule type" value="Genomic_DNA"/>
</dbReference>
<keyword evidence="9" id="KW-1185">Reference proteome</keyword>
<dbReference type="InterPro" id="IPR050301">
    <property type="entry name" value="NTE"/>
</dbReference>
<evidence type="ECO:0000259" key="7">
    <source>
        <dbReference type="PROSITE" id="PS51635"/>
    </source>
</evidence>
<dbReference type="AlphaFoldDB" id="A0A5C5ZCR4"/>
<evidence type="ECO:0000313" key="9">
    <source>
        <dbReference type="Proteomes" id="UP000315010"/>
    </source>
</evidence>
<dbReference type="InterPro" id="IPR000595">
    <property type="entry name" value="cNMP-bd_dom"/>
</dbReference>